<organism evidence="2">
    <name type="scientific">uncultured Friedmanniella sp</name>
    <dbReference type="NCBI Taxonomy" id="335381"/>
    <lineage>
        <taxon>Bacteria</taxon>
        <taxon>Bacillati</taxon>
        <taxon>Actinomycetota</taxon>
        <taxon>Actinomycetes</taxon>
        <taxon>Propionibacteriales</taxon>
        <taxon>Nocardioidaceae</taxon>
        <taxon>Friedmanniella</taxon>
        <taxon>environmental samples</taxon>
    </lineage>
</organism>
<feature type="compositionally biased region" description="Basic residues" evidence="1">
    <location>
        <begin position="1"/>
        <end position="13"/>
    </location>
</feature>
<proteinExistence type="predicted"/>
<feature type="compositionally biased region" description="Basic and acidic residues" evidence="1">
    <location>
        <begin position="14"/>
        <end position="23"/>
    </location>
</feature>
<evidence type="ECO:0000256" key="1">
    <source>
        <dbReference type="SAM" id="MobiDB-lite"/>
    </source>
</evidence>
<feature type="compositionally biased region" description="Basic residues" evidence="1">
    <location>
        <begin position="24"/>
        <end position="34"/>
    </location>
</feature>
<gene>
    <name evidence="2" type="ORF">AVDCRST_MAG48-2787</name>
</gene>
<accession>A0A6J4L5T7</accession>
<feature type="region of interest" description="Disordered" evidence="1">
    <location>
        <begin position="1"/>
        <end position="78"/>
    </location>
</feature>
<name>A0A6J4L5T7_9ACTN</name>
<protein>
    <submittedName>
        <fullName evidence="2">Uncharacterized protein</fullName>
    </submittedName>
</protein>
<dbReference type="EMBL" id="CADCTS010000398">
    <property type="protein sequence ID" value="CAA9323688.1"/>
    <property type="molecule type" value="Genomic_DNA"/>
</dbReference>
<dbReference type="AlphaFoldDB" id="A0A6J4L5T7"/>
<sequence length="78" mass="8583">MGLPRRRRRRLRHQERAADAHGHEHGHRPRRLTARRSGPREALGADRARGCSGRAGLGPTTEGITSAIQDVPDDVGEC</sequence>
<evidence type="ECO:0000313" key="2">
    <source>
        <dbReference type="EMBL" id="CAA9323688.1"/>
    </source>
</evidence>
<reference evidence="2" key="1">
    <citation type="submission" date="2020-02" db="EMBL/GenBank/DDBJ databases">
        <authorList>
            <person name="Meier V. D."/>
        </authorList>
    </citation>
    <scope>NUCLEOTIDE SEQUENCE</scope>
    <source>
        <strain evidence="2">AVDCRST_MAG48</strain>
    </source>
</reference>